<evidence type="ECO:0000313" key="2">
    <source>
        <dbReference type="EMBL" id="ELT97298.1"/>
    </source>
</evidence>
<feature type="region of interest" description="Disordered" evidence="1">
    <location>
        <begin position="99"/>
        <end position="177"/>
    </location>
</feature>
<evidence type="ECO:0000313" key="4">
    <source>
        <dbReference type="Proteomes" id="UP000014760"/>
    </source>
</evidence>
<dbReference type="EMBL" id="AMQN01010973">
    <property type="status" value="NOT_ANNOTATED_CDS"/>
    <property type="molecule type" value="Genomic_DNA"/>
</dbReference>
<proteinExistence type="predicted"/>
<feature type="region of interest" description="Disordered" evidence="1">
    <location>
        <begin position="1"/>
        <end position="39"/>
    </location>
</feature>
<reference evidence="4" key="1">
    <citation type="submission" date="2012-12" db="EMBL/GenBank/DDBJ databases">
        <authorList>
            <person name="Hellsten U."/>
            <person name="Grimwood J."/>
            <person name="Chapman J.A."/>
            <person name="Shapiro H."/>
            <person name="Aerts A."/>
            <person name="Otillar R.P."/>
            <person name="Terry A.Y."/>
            <person name="Boore J.L."/>
            <person name="Simakov O."/>
            <person name="Marletaz F."/>
            <person name="Cho S.-J."/>
            <person name="Edsinger-Gonzales E."/>
            <person name="Havlak P."/>
            <person name="Kuo D.-H."/>
            <person name="Larsson T."/>
            <person name="Lv J."/>
            <person name="Arendt D."/>
            <person name="Savage R."/>
            <person name="Osoegawa K."/>
            <person name="de Jong P."/>
            <person name="Lindberg D.R."/>
            <person name="Seaver E.C."/>
            <person name="Weisblat D.A."/>
            <person name="Putnam N.H."/>
            <person name="Grigoriev I.V."/>
            <person name="Rokhsar D.S."/>
        </authorList>
    </citation>
    <scope>NUCLEOTIDE SEQUENCE</scope>
    <source>
        <strain evidence="4">I ESC-2004</strain>
    </source>
</reference>
<gene>
    <name evidence="2" type="ORF">CAPTEDRAFT_199954</name>
</gene>
<reference evidence="3" key="3">
    <citation type="submission" date="2015-06" db="UniProtKB">
        <authorList>
            <consortium name="EnsemblMetazoa"/>
        </authorList>
    </citation>
    <scope>IDENTIFICATION</scope>
</reference>
<evidence type="ECO:0000256" key="1">
    <source>
        <dbReference type="SAM" id="MobiDB-lite"/>
    </source>
</evidence>
<organism evidence="2">
    <name type="scientific">Capitella teleta</name>
    <name type="common">Polychaete worm</name>
    <dbReference type="NCBI Taxonomy" id="283909"/>
    <lineage>
        <taxon>Eukaryota</taxon>
        <taxon>Metazoa</taxon>
        <taxon>Spiralia</taxon>
        <taxon>Lophotrochozoa</taxon>
        <taxon>Annelida</taxon>
        <taxon>Polychaeta</taxon>
        <taxon>Sedentaria</taxon>
        <taxon>Scolecida</taxon>
        <taxon>Capitellidae</taxon>
        <taxon>Capitella</taxon>
    </lineage>
</organism>
<accession>R7TTT8</accession>
<dbReference type="HOGENOM" id="CLU_1095171_0_0_1"/>
<dbReference type="AlphaFoldDB" id="R7TTT8"/>
<protein>
    <submittedName>
        <fullName evidence="2 3">Uncharacterized protein</fullName>
    </submittedName>
</protein>
<name>R7TTT8_CAPTE</name>
<reference evidence="2 4" key="2">
    <citation type="journal article" date="2013" name="Nature">
        <title>Insights into bilaterian evolution from three spiralian genomes.</title>
        <authorList>
            <person name="Simakov O."/>
            <person name="Marletaz F."/>
            <person name="Cho S.J."/>
            <person name="Edsinger-Gonzales E."/>
            <person name="Havlak P."/>
            <person name="Hellsten U."/>
            <person name="Kuo D.H."/>
            <person name="Larsson T."/>
            <person name="Lv J."/>
            <person name="Arendt D."/>
            <person name="Savage R."/>
            <person name="Osoegawa K."/>
            <person name="de Jong P."/>
            <person name="Grimwood J."/>
            <person name="Chapman J.A."/>
            <person name="Shapiro H."/>
            <person name="Aerts A."/>
            <person name="Otillar R.P."/>
            <person name="Terry A.Y."/>
            <person name="Boore J.L."/>
            <person name="Grigoriev I.V."/>
            <person name="Lindberg D.R."/>
            <person name="Seaver E.C."/>
            <person name="Weisblat D.A."/>
            <person name="Putnam N.H."/>
            <person name="Rokhsar D.S."/>
        </authorList>
    </citation>
    <scope>NUCLEOTIDE SEQUENCE</scope>
    <source>
        <strain evidence="2 4">I ESC-2004</strain>
    </source>
</reference>
<keyword evidence="4" id="KW-1185">Reference proteome</keyword>
<dbReference type="Proteomes" id="UP000014760">
    <property type="component" value="Unassembled WGS sequence"/>
</dbReference>
<dbReference type="EMBL" id="KB308607">
    <property type="protein sequence ID" value="ELT97298.1"/>
    <property type="molecule type" value="Genomic_DNA"/>
</dbReference>
<sequence length="254" mass="28141">MDGVKGDIATQDDDSGGGPSKTFKSKIPKLVTRSMDTPREVEEAKRFLAAAGGLQAIPDCSMEDSLNLERNHADSELRAPRYGLNKYASYDQMLDEMSQEDPFNRGTPPPAQVTPKPRIKKSINKEVIALDNIPTNAEPVKTKPPQRPKTIDDPKPIRTPRRASVREDPRTSSVASNATYVLERTDSKAKLVEAERSVSSGQVSSDSIKIKENVVPSNRKVLVDDRGNESQLTSDISQFVLVTYYFSRLLYLGF</sequence>
<evidence type="ECO:0000313" key="3">
    <source>
        <dbReference type="EnsemblMetazoa" id="CapteP199954"/>
    </source>
</evidence>
<dbReference type="EnsemblMetazoa" id="CapteT199954">
    <property type="protein sequence ID" value="CapteP199954"/>
    <property type="gene ID" value="CapteG199954"/>
</dbReference>